<evidence type="ECO:0000256" key="7">
    <source>
        <dbReference type="ARBA" id="ARBA00022722"/>
    </source>
</evidence>
<keyword evidence="7" id="KW-0540">Nuclease</keyword>
<evidence type="ECO:0000256" key="6">
    <source>
        <dbReference type="ARBA" id="ARBA00022490"/>
    </source>
</evidence>
<dbReference type="GO" id="GO:0005737">
    <property type="term" value="C:cytoplasm"/>
    <property type="evidence" value="ECO:0007669"/>
    <property type="project" value="UniProtKB-SubCell"/>
</dbReference>
<proteinExistence type="inferred from homology"/>
<accession>A0A1I8HQW8</accession>
<dbReference type="WBParaSite" id="maker-uti_cns_0007355-snap-gene-0.6-mRNA-1">
    <property type="protein sequence ID" value="maker-uti_cns_0007355-snap-gene-0.6-mRNA-1"/>
    <property type="gene ID" value="maker-uti_cns_0007355-snap-gene-0.6"/>
</dbReference>
<dbReference type="AlphaFoldDB" id="A0A1I8HQW8"/>
<keyword evidence="16" id="KW-1185">Reference proteome</keyword>
<dbReference type="InterPro" id="IPR012337">
    <property type="entry name" value="RNaseH-like_sf"/>
</dbReference>
<evidence type="ECO:0000256" key="10">
    <source>
        <dbReference type="ARBA" id="ARBA00022839"/>
    </source>
</evidence>
<evidence type="ECO:0000256" key="14">
    <source>
        <dbReference type="ARBA" id="ARBA00023242"/>
    </source>
</evidence>
<feature type="region of interest" description="Disordered" evidence="15">
    <location>
        <begin position="299"/>
        <end position="328"/>
    </location>
</feature>
<dbReference type="GO" id="GO:0046872">
    <property type="term" value="F:metal ion binding"/>
    <property type="evidence" value="ECO:0007669"/>
    <property type="project" value="UniProtKB-KW"/>
</dbReference>
<comment type="catalytic activity">
    <reaction evidence="1">
        <text>Exonucleolytic cleavage of poly(A) to 5'-AMP.</text>
        <dbReference type="EC" id="3.1.13.4"/>
    </reaction>
</comment>
<dbReference type="InterPro" id="IPR039637">
    <property type="entry name" value="CNOT7/CNOT8/Pop2"/>
</dbReference>
<dbReference type="OrthoDB" id="1164111at2759"/>
<dbReference type="Pfam" id="PF04857">
    <property type="entry name" value="CAF1"/>
    <property type="match status" value="2"/>
</dbReference>
<dbReference type="Proteomes" id="UP000095280">
    <property type="component" value="Unplaced"/>
</dbReference>
<keyword evidence="6" id="KW-0963">Cytoplasm</keyword>
<comment type="subcellular location">
    <subcellularLocation>
        <location evidence="3">Cytoplasm</location>
    </subcellularLocation>
    <subcellularLocation>
        <location evidence="2">Nucleus</location>
    </subcellularLocation>
</comment>
<comment type="similarity">
    <text evidence="4">Belongs to the CAF1 family.</text>
</comment>
<dbReference type="GO" id="GO:0030014">
    <property type="term" value="C:CCR4-NOT complex"/>
    <property type="evidence" value="ECO:0007669"/>
    <property type="project" value="InterPro"/>
</dbReference>
<dbReference type="EC" id="3.1.13.4" evidence="5"/>
<evidence type="ECO:0000256" key="15">
    <source>
        <dbReference type="SAM" id="MobiDB-lite"/>
    </source>
</evidence>
<dbReference type="GO" id="GO:0003723">
    <property type="term" value="F:RNA binding"/>
    <property type="evidence" value="ECO:0007669"/>
    <property type="project" value="UniProtKB-KW"/>
</dbReference>
<dbReference type="GO" id="GO:0004535">
    <property type="term" value="F:poly(A)-specific ribonuclease activity"/>
    <property type="evidence" value="ECO:0007669"/>
    <property type="project" value="UniProtKB-EC"/>
</dbReference>
<evidence type="ECO:0000256" key="1">
    <source>
        <dbReference type="ARBA" id="ARBA00001663"/>
    </source>
</evidence>
<dbReference type="PANTHER" id="PTHR10797">
    <property type="entry name" value="CCR4-NOT TRANSCRIPTION COMPLEX SUBUNIT"/>
    <property type="match status" value="1"/>
</dbReference>
<evidence type="ECO:0000256" key="12">
    <source>
        <dbReference type="ARBA" id="ARBA00023015"/>
    </source>
</evidence>
<keyword evidence="12" id="KW-0805">Transcription regulation</keyword>
<keyword evidence="10" id="KW-0269">Exonuclease</keyword>
<evidence type="ECO:0000256" key="13">
    <source>
        <dbReference type="ARBA" id="ARBA00023163"/>
    </source>
</evidence>
<dbReference type="GO" id="GO:0005634">
    <property type="term" value="C:nucleus"/>
    <property type="evidence" value="ECO:0007669"/>
    <property type="project" value="UniProtKB-SubCell"/>
</dbReference>
<dbReference type="SUPFAM" id="SSF53098">
    <property type="entry name" value="Ribonuclease H-like"/>
    <property type="match status" value="1"/>
</dbReference>
<dbReference type="InterPro" id="IPR036397">
    <property type="entry name" value="RNaseH_sf"/>
</dbReference>
<evidence type="ECO:0000313" key="18">
    <source>
        <dbReference type="WBParaSite" id="maker-uti_cns_0007355-snap-gene-0.6-mRNA-1"/>
    </source>
</evidence>
<evidence type="ECO:0000313" key="16">
    <source>
        <dbReference type="Proteomes" id="UP000095280"/>
    </source>
</evidence>
<evidence type="ECO:0000256" key="2">
    <source>
        <dbReference type="ARBA" id="ARBA00004123"/>
    </source>
</evidence>
<dbReference type="Gene3D" id="3.30.420.10">
    <property type="entry name" value="Ribonuclease H-like superfamily/Ribonuclease H"/>
    <property type="match status" value="1"/>
</dbReference>
<evidence type="ECO:0000256" key="11">
    <source>
        <dbReference type="ARBA" id="ARBA00022884"/>
    </source>
</evidence>
<organism evidence="16 18">
    <name type="scientific">Macrostomum lignano</name>
    <dbReference type="NCBI Taxonomy" id="282301"/>
    <lineage>
        <taxon>Eukaryota</taxon>
        <taxon>Metazoa</taxon>
        <taxon>Spiralia</taxon>
        <taxon>Lophotrochozoa</taxon>
        <taxon>Platyhelminthes</taxon>
        <taxon>Rhabditophora</taxon>
        <taxon>Macrostomorpha</taxon>
        <taxon>Macrostomida</taxon>
        <taxon>Macrostomidae</taxon>
        <taxon>Macrostomum</taxon>
    </lineage>
</organism>
<name>A0A1I8HQW8_9PLAT</name>
<feature type="compositionally biased region" description="Low complexity" evidence="15">
    <location>
        <begin position="307"/>
        <end position="320"/>
    </location>
</feature>
<keyword evidence="9" id="KW-0378">Hydrolase</keyword>
<keyword evidence="11" id="KW-0694">RNA-binding</keyword>
<evidence type="ECO:0000256" key="4">
    <source>
        <dbReference type="ARBA" id="ARBA00008372"/>
    </source>
</evidence>
<evidence type="ECO:0000256" key="9">
    <source>
        <dbReference type="ARBA" id="ARBA00022801"/>
    </source>
</evidence>
<sequence>MPSMPSVAMMDNQILDVWKNNLNIGMKRLRTLAKKYHYVAIDTEFPGVIARPYGTFENNQEYQYTNLKANVDMLKPIQIGFSFFDANGESADPLSTVQFNFLWNQDSEAHAQDSIDLLNLSGIDFEKLKVEGIDSAEFAELFISSGLVLNDQITWLCFHSPFDWAYVMKLCTAQRCMPASLQEFTESLSLFFPNIVDIKVLMKRCKNLKGGLQEVADQLDVPRIGSQHQAGSDAKITGDAYFKIIDMYFEGKVDTSLVGLVWGLHESGSSTGNGINSWVPTTVASSIVSGYDGSSSGAGALNGSGAGSAASSQPSSHRASPVPAQESS</sequence>
<evidence type="ECO:0000313" key="17">
    <source>
        <dbReference type="WBParaSite" id="maker-uti_cns_0003099-snap-gene-0.10-mRNA-1"/>
    </source>
</evidence>
<reference evidence="17 18" key="1">
    <citation type="submission" date="2016-11" db="UniProtKB">
        <authorList>
            <consortium name="WormBaseParasite"/>
        </authorList>
    </citation>
    <scope>IDENTIFICATION</scope>
</reference>
<keyword evidence="13" id="KW-0804">Transcription</keyword>
<dbReference type="WBParaSite" id="maker-uti_cns_0003099-snap-gene-0.10-mRNA-1">
    <property type="protein sequence ID" value="maker-uti_cns_0003099-snap-gene-0.10-mRNA-1"/>
    <property type="gene ID" value="maker-uti_cns_0003099-snap-gene-0.10"/>
</dbReference>
<evidence type="ECO:0000256" key="5">
    <source>
        <dbReference type="ARBA" id="ARBA00012161"/>
    </source>
</evidence>
<keyword evidence="14" id="KW-0539">Nucleus</keyword>
<dbReference type="STRING" id="282301.A0A1I8HQW8"/>
<dbReference type="InterPro" id="IPR006941">
    <property type="entry name" value="RNase_CAF1"/>
</dbReference>
<evidence type="ECO:0000256" key="3">
    <source>
        <dbReference type="ARBA" id="ARBA00004496"/>
    </source>
</evidence>
<evidence type="ECO:0000256" key="8">
    <source>
        <dbReference type="ARBA" id="ARBA00022723"/>
    </source>
</evidence>
<keyword evidence="8" id="KW-0479">Metal-binding</keyword>
<protein>
    <recommendedName>
        <fullName evidence="5">poly(A)-specific ribonuclease</fullName>
        <ecNumber evidence="5">3.1.13.4</ecNumber>
    </recommendedName>
</protein>